<evidence type="ECO:0000313" key="7">
    <source>
        <dbReference type="Proteomes" id="UP001168642"/>
    </source>
</evidence>
<dbReference type="Gene3D" id="2.30.110.10">
    <property type="entry name" value="Electron Transport, Fmn-binding Protein, Chain A"/>
    <property type="match status" value="1"/>
</dbReference>
<reference evidence="6" key="1">
    <citation type="submission" date="2023-07" db="EMBL/GenBank/DDBJ databases">
        <title>Wenyingzhuangia sp. chi5 genome sequencing and assembly.</title>
        <authorList>
            <person name="Park S."/>
        </authorList>
    </citation>
    <scope>NUCLEOTIDE SEQUENCE</scope>
    <source>
        <strain evidence="6">Chi5</strain>
    </source>
</reference>
<comment type="cofactor">
    <cofactor evidence="1">
        <name>FMN</name>
        <dbReference type="ChEBI" id="CHEBI:58210"/>
    </cofactor>
</comment>
<evidence type="ECO:0000313" key="6">
    <source>
        <dbReference type="EMBL" id="MDO3695555.1"/>
    </source>
</evidence>
<dbReference type="Proteomes" id="UP001168642">
    <property type="component" value="Unassembled WGS sequence"/>
</dbReference>
<feature type="domain" description="Flavin reductase like" evidence="5">
    <location>
        <begin position="37"/>
        <end position="168"/>
    </location>
</feature>
<evidence type="ECO:0000256" key="3">
    <source>
        <dbReference type="ARBA" id="ARBA00022643"/>
    </source>
</evidence>
<dbReference type="PANTHER" id="PTHR33798">
    <property type="entry name" value="FLAVOPROTEIN OXYGENASE"/>
    <property type="match status" value="1"/>
</dbReference>
<name>A0ABT8VUA0_9FLAO</name>
<evidence type="ECO:0000256" key="2">
    <source>
        <dbReference type="ARBA" id="ARBA00022630"/>
    </source>
</evidence>
<dbReference type="RefSeq" id="WP_302884828.1">
    <property type="nucleotide sequence ID" value="NZ_JAUMIT010000006.1"/>
</dbReference>
<accession>A0ABT8VUA0</accession>
<comment type="similarity">
    <text evidence="4">Belongs to the flavoredoxin family.</text>
</comment>
<dbReference type="PANTHER" id="PTHR33798:SF5">
    <property type="entry name" value="FLAVIN REDUCTASE LIKE DOMAIN-CONTAINING PROTEIN"/>
    <property type="match status" value="1"/>
</dbReference>
<dbReference type="SUPFAM" id="SSF50475">
    <property type="entry name" value="FMN-binding split barrel"/>
    <property type="match status" value="1"/>
</dbReference>
<evidence type="ECO:0000256" key="1">
    <source>
        <dbReference type="ARBA" id="ARBA00001917"/>
    </source>
</evidence>
<dbReference type="Pfam" id="PF01613">
    <property type="entry name" value="Flavin_Reduct"/>
    <property type="match status" value="1"/>
</dbReference>
<dbReference type="InterPro" id="IPR012349">
    <property type="entry name" value="Split_barrel_FMN-bd"/>
</dbReference>
<sequence>MISFTNKEIASLEHLYKINLVNSVTGIKSANLIGSISKNGIENVSVFSSVVHFGSEPPLLGMVFRPTTVARNTYDNIKETGFYSINAIHQAIIKEAHHTSAKYPADISEFNQTDLTAEYKLNIDVPFVYKAPVQMLMKYVNEYHIKENGTIMVLGEIQKLYLKEELLQEDGFVNLSQGEVVGINGLDGYIKTTLLERLPYQRPKKINK</sequence>
<organism evidence="6 7">
    <name type="scientific">Wenyingzhuangia gilva</name>
    <dbReference type="NCBI Taxonomy" id="3057677"/>
    <lineage>
        <taxon>Bacteria</taxon>
        <taxon>Pseudomonadati</taxon>
        <taxon>Bacteroidota</taxon>
        <taxon>Flavobacteriia</taxon>
        <taxon>Flavobacteriales</taxon>
        <taxon>Flavobacteriaceae</taxon>
        <taxon>Wenyingzhuangia</taxon>
    </lineage>
</organism>
<keyword evidence="2" id="KW-0285">Flavoprotein</keyword>
<comment type="caution">
    <text evidence="6">The sequence shown here is derived from an EMBL/GenBank/DDBJ whole genome shotgun (WGS) entry which is preliminary data.</text>
</comment>
<gene>
    <name evidence="6" type="ORF">QVZ41_11960</name>
</gene>
<keyword evidence="3" id="KW-0288">FMN</keyword>
<proteinExistence type="inferred from homology"/>
<evidence type="ECO:0000256" key="4">
    <source>
        <dbReference type="ARBA" id="ARBA00038054"/>
    </source>
</evidence>
<dbReference type="EMBL" id="JAUMIT010000006">
    <property type="protein sequence ID" value="MDO3695555.1"/>
    <property type="molecule type" value="Genomic_DNA"/>
</dbReference>
<protein>
    <submittedName>
        <fullName evidence="6">Flavin reductase</fullName>
    </submittedName>
</protein>
<evidence type="ECO:0000259" key="5">
    <source>
        <dbReference type="Pfam" id="PF01613"/>
    </source>
</evidence>
<dbReference type="InterPro" id="IPR002563">
    <property type="entry name" value="Flavin_Rdtase-like_dom"/>
</dbReference>
<keyword evidence="7" id="KW-1185">Reference proteome</keyword>